<name>A0ABY6Q875_9GAMM</name>
<dbReference type="PROSITE" id="PS50110">
    <property type="entry name" value="RESPONSE_REGULATORY"/>
    <property type="match status" value="1"/>
</dbReference>
<feature type="domain" description="Response regulatory" evidence="2">
    <location>
        <begin position="5"/>
        <end position="124"/>
    </location>
</feature>
<feature type="domain" description="HD-GYP" evidence="4">
    <location>
        <begin position="158"/>
        <end position="359"/>
    </location>
</feature>
<dbReference type="InterPro" id="IPR011006">
    <property type="entry name" value="CheY-like_superfamily"/>
</dbReference>
<dbReference type="InterPro" id="IPR052020">
    <property type="entry name" value="Cyclic_di-GMP/3'3'-cGAMP_PDE"/>
</dbReference>
<dbReference type="RefSeq" id="WP_279241985.1">
    <property type="nucleotide sequence ID" value="NZ_CP036501.1"/>
</dbReference>
<dbReference type="CDD" id="cd00077">
    <property type="entry name" value="HDc"/>
    <property type="match status" value="1"/>
</dbReference>
<feature type="domain" description="HD" evidence="3">
    <location>
        <begin position="180"/>
        <end position="304"/>
    </location>
</feature>
<dbReference type="InterPro" id="IPR001789">
    <property type="entry name" value="Sig_transdc_resp-reg_receiver"/>
</dbReference>
<feature type="modified residue" description="4-aspartylphosphate" evidence="1">
    <location>
        <position position="55"/>
    </location>
</feature>
<evidence type="ECO:0000259" key="4">
    <source>
        <dbReference type="PROSITE" id="PS51832"/>
    </source>
</evidence>
<dbReference type="PANTHER" id="PTHR45228:SF8">
    <property type="entry name" value="TWO-COMPONENT RESPONSE REGULATOR-RELATED"/>
    <property type="match status" value="1"/>
</dbReference>
<dbReference type="Pfam" id="PF00072">
    <property type="entry name" value="Response_reg"/>
    <property type="match status" value="1"/>
</dbReference>
<protein>
    <submittedName>
        <fullName evidence="5">Response regulator</fullName>
    </submittedName>
</protein>
<dbReference type="PROSITE" id="PS51832">
    <property type="entry name" value="HD_GYP"/>
    <property type="match status" value="1"/>
</dbReference>
<keyword evidence="6" id="KW-1185">Reference proteome</keyword>
<dbReference type="PROSITE" id="PS51831">
    <property type="entry name" value="HD"/>
    <property type="match status" value="1"/>
</dbReference>
<evidence type="ECO:0000259" key="2">
    <source>
        <dbReference type="PROSITE" id="PS50110"/>
    </source>
</evidence>
<gene>
    <name evidence="5" type="ORF">E0F26_12455</name>
</gene>
<dbReference type="SUPFAM" id="SSF109604">
    <property type="entry name" value="HD-domain/PDEase-like"/>
    <property type="match status" value="1"/>
</dbReference>
<proteinExistence type="predicted"/>
<dbReference type="SUPFAM" id="SSF52172">
    <property type="entry name" value="CheY-like"/>
    <property type="match status" value="1"/>
</dbReference>
<accession>A0ABY6Q875</accession>
<dbReference type="InterPro" id="IPR037522">
    <property type="entry name" value="HD_GYP_dom"/>
</dbReference>
<evidence type="ECO:0000313" key="5">
    <source>
        <dbReference type="EMBL" id="UZP75499.1"/>
    </source>
</evidence>
<dbReference type="InterPro" id="IPR003607">
    <property type="entry name" value="HD/PDEase_dom"/>
</dbReference>
<dbReference type="Proteomes" id="UP001317963">
    <property type="component" value="Chromosome"/>
</dbReference>
<organism evidence="5 6">
    <name type="scientific">Candidatus Paraluminiphilus aquimaris</name>
    <dbReference type="NCBI Taxonomy" id="2518994"/>
    <lineage>
        <taxon>Bacteria</taxon>
        <taxon>Pseudomonadati</taxon>
        <taxon>Pseudomonadota</taxon>
        <taxon>Gammaproteobacteria</taxon>
        <taxon>Cellvibrionales</taxon>
        <taxon>Halieaceae</taxon>
        <taxon>Candidatus Paraluminiphilus</taxon>
    </lineage>
</organism>
<dbReference type="Gene3D" id="3.40.50.2300">
    <property type="match status" value="1"/>
</dbReference>
<evidence type="ECO:0000313" key="6">
    <source>
        <dbReference type="Proteomes" id="UP001317963"/>
    </source>
</evidence>
<dbReference type="EMBL" id="CP036501">
    <property type="protein sequence ID" value="UZP75499.1"/>
    <property type="molecule type" value="Genomic_DNA"/>
</dbReference>
<dbReference type="Pfam" id="PF13487">
    <property type="entry name" value="HD_5"/>
    <property type="match status" value="1"/>
</dbReference>
<dbReference type="SMART" id="SM00471">
    <property type="entry name" value="HDc"/>
    <property type="match status" value="1"/>
</dbReference>
<dbReference type="SMART" id="SM00448">
    <property type="entry name" value="REC"/>
    <property type="match status" value="1"/>
</dbReference>
<dbReference type="Gene3D" id="1.10.3210.10">
    <property type="entry name" value="Hypothetical protein af1432"/>
    <property type="match status" value="1"/>
</dbReference>
<reference evidence="5 6" key="1">
    <citation type="submission" date="2019-02" db="EMBL/GenBank/DDBJ databases">
        <title>Halieaceae_genomes.</title>
        <authorList>
            <person name="Li S.-H."/>
        </authorList>
    </citation>
    <scope>NUCLEOTIDE SEQUENCE [LARGE SCALE GENOMIC DNA]</scope>
    <source>
        <strain evidence="5 6">JH123</strain>
    </source>
</reference>
<dbReference type="PANTHER" id="PTHR45228">
    <property type="entry name" value="CYCLIC DI-GMP PHOSPHODIESTERASE TM_0186-RELATED"/>
    <property type="match status" value="1"/>
</dbReference>
<evidence type="ECO:0000256" key="1">
    <source>
        <dbReference type="PROSITE-ProRule" id="PRU00169"/>
    </source>
</evidence>
<keyword evidence="1" id="KW-0597">Phosphoprotein</keyword>
<dbReference type="InterPro" id="IPR006674">
    <property type="entry name" value="HD_domain"/>
</dbReference>
<evidence type="ECO:0000259" key="3">
    <source>
        <dbReference type="PROSITE" id="PS51831"/>
    </source>
</evidence>
<sequence length="359" mass="40137">MSALKLLVVDDEPDIRCELQDFAQELGFECLLAANGQEALSVFKEDPDVHIILSDLTMPGMTGLELLERIARDSDTKNRIRRFVFMTGNGDTRAVIEAMRLGASEFMLKPMDLDLLEDILIDSREYVVSERFKLLNEQAREAELAANAVEISSLNRDIKKAYSESLACLARAAEYKDPETGAHILRIGAYAASLAAELGWNKEQCDMLRMAAPLHDVGKVATPDAILLKNGPLTDEEFTVMRQHPIYGHEVLSMSDYPVMAMAARIALNHHERWNGGGYPRGLTGNEIPIEASITSLVDVYDALRSERPYKAAMTHEQAMQVILEGDGRTAPEHFRPDVLRAFERADKAMDHIFETMKD</sequence>